<evidence type="ECO:0000256" key="1">
    <source>
        <dbReference type="SAM" id="MobiDB-lite"/>
    </source>
</evidence>
<proteinExistence type="predicted"/>
<protein>
    <submittedName>
        <fullName evidence="2">Uncharacterized protein</fullName>
    </submittedName>
</protein>
<sequence length="88" mass="8948">MPEPSPDAAAPLTFSGPPLLVLPSAGEPARCVDPDTTADLTGRMARHLNRAHTAVLDAHRAVLRWQTGHARGPATGPALPGTGEGGPA</sequence>
<gene>
    <name evidence="2" type="ordered locus">SCATT_56730</name>
</gene>
<feature type="region of interest" description="Disordered" evidence="1">
    <location>
        <begin position="1"/>
        <end position="29"/>
    </location>
</feature>
<evidence type="ECO:0000313" key="3">
    <source>
        <dbReference type="Proteomes" id="UP000007842"/>
    </source>
</evidence>
<dbReference type="AlphaFoldDB" id="F8JTV5"/>
<dbReference type="HOGENOM" id="CLU_2467587_0_0_11"/>
<reference evidence="3" key="1">
    <citation type="submission" date="2011-12" db="EMBL/GenBank/DDBJ databases">
        <title>Complete genome sequence of Streptomyces cattleya strain DSM 46488.</title>
        <authorList>
            <person name="Ou H.-Y."/>
            <person name="Li P."/>
            <person name="Zhao C."/>
            <person name="O'Hagan D."/>
            <person name="Deng Z."/>
        </authorList>
    </citation>
    <scope>NUCLEOTIDE SEQUENCE [LARGE SCALE GENOMIC DNA]</scope>
    <source>
        <strain evidence="3">ATCC 35852 / DSM 46488 / JCM 4925 / NBRC 14057 / NRRL 8057</strain>
    </source>
</reference>
<dbReference type="KEGG" id="scy:SCATT_56730"/>
<keyword evidence="3" id="KW-1185">Reference proteome</keyword>
<accession>G8X449</accession>
<feature type="compositionally biased region" description="Low complexity" evidence="1">
    <location>
        <begin position="70"/>
        <end position="81"/>
    </location>
</feature>
<organism evidence="2 3">
    <name type="scientific">Streptantibioticus cattleyicolor (strain ATCC 35852 / DSM 46488 / JCM 4925 / NBRC 14057 / NRRL 8057)</name>
    <name type="common">Streptomyces cattleya</name>
    <dbReference type="NCBI Taxonomy" id="1003195"/>
    <lineage>
        <taxon>Bacteria</taxon>
        <taxon>Bacillati</taxon>
        <taxon>Actinomycetota</taxon>
        <taxon>Actinomycetes</taxon>
        <taxon>Kitasatosporales</taxon>
        <taxon>Streptomycetaceae</taxon>
        <taxon>Streptantibioticus</taxon>
    </lineage>
</organism>
<dbReference type="KEGG" id="sct:SCAT_5673"/>
<dbReference type="PATRIC" id="fig|1003195.11.peg.7087"/>
<accession>F8JTV5</accession>
<evidence type="ECO:0000313" key="2">
    <source>
        <dbReference type="EMBL" id="AEW98044.1"/>
    </source>
</evidence>
<dbReference type="EMBL" id="CP003219">
    <property type="protein sequence ID" value="AEW98044.1"/>
    <property type="molecule type" value="Genomic_DNA"/>
</dbReference>
<feature type="region of interest" description="Disordered" evidence="1">
    <location>
        <begin position="67"/>
        <end position="88"/>
    </location>
</feature>
<name>F8JTV5_STREN</name>
<dbReference type="RefSeq" id="WP_014146375.1">
    <property type="nucleotide sequence ID" value="NC_016111.1"/>
</dbReference>
<dbReference type="Proteomes" id="UP000007842">
    <property type="component" value="Chromosome"/>
</dbReference>
<dbReference type="STRING" id="1003195.SCATT_56730"/>